<gene>
    <name evidence="1" type="primary">jg19740</name>
    <name evidence="1" type="ORF">PAEG_LOCUS17460</name>
</gene>
<dbReference type="Proteomes" id="UP000838756">
    <property type="component" value="Unassembled WGS sequence"/>
</dbReference>
<organism evidence="1 2">
    <name type="scientific">Pararge aegeria aegeria</name>
    <dbReference type="NCBI Taxonomy" id="348720"/>
    <lineage>
        <taxon>Eukaryota</taxon>
        <taxon>Metazoa</taxon>
        <taxon>Ecdysozoa</taxon>
        <taxon>Arthropoda</taxon>
        <taxon>Hexapoda</taxon>
        <taxon>Insecta</taxon>
        <taxon>Pterygota</taxon>
        <taxon>Neoptera</taxon>
        <taxon>Endopterygota</taxon>
        <taxon>Lepidoptera</taxon>
        <taxon>Glossata</taxon>
        <taxon>Ditrysia</taxon>
        <taxon>Papilionoidea</taxon>
        <taxon>Nymphalidae</taxon>
        <taxon>Satyrinae</taxon>
        <taxon>Satyrini</taxon>
        <taxon>Parargina</taxon>
        <taxon>Pararge</taxon>
    </lineage>
</organism>
<proteinExistence type="predicted"/>
<protein>
    <submittedName>
        <fullName evidence="1">Jg19740 protein</fullName>
    </submittedName>
</protein>
<keyword evidence="2" id="KW-1185">Reference proteome</keyword>
<dbReference type="EMBL" id="CAKXAJ010025559">
    <property type="protein sequence ID" value="CAH2240988.1"/>
    <property type="molecule type" value="Genomic_DNA"/>
</dbReference>
<reference evidence="1" key="1">
    <citation type="submission" date="2022-03" db="EMBL/GenBank/DDBJ databases">
        <authorList>
            <person name="Lindestad O."/>
        </authorList>
    </citation>
    <scope>NUCLEOTIDE SEQUENCE</scope>
</reference>
<name>A0A8S4RTF4_9NEOP</name>
<dbReference type="PANTHER" id="PTHR33198:SF20">
    <property type="entry name" value="RETROTRANSPOSON GAG DOMAIN-CONTAINING PROTEIN"/>
    <property type="match status" value="1"/>
</dbReference>
<evidence type="ECO:0000313" key="2">
    <source>
        <dbReference type="Proteomes" id="UP000838756"/>
    </source>
</evidence>
<dbReference type="AlphaFoldDB" id="A0A8S4RTF4"/>
<sequence>MEHARPPSELCLEGGPACRATACRKWRQQFFVFLKPAGVHKETTDVQASLLVNLIGSEGYDTYTTFKYTKDESRENIVTLVNKFNEHFWTKQNTTMVRFKFFTRNQEADQSVVEYVTALKILSEHCEFEHLEEGTIRDRIVYGVLDGKVRDRLLRTEELTLLSACCCKLHC</sequence>
<evidence type="ECO:0000313" key="1">
    <source>
        <dbReference type="EMBL" id="CAH2240988.1"/>
    </source>
</evidence>
<dbReference type="PANTHER" id="PTHR33198">
    <property type="entry name" value="ANK_REP_REGION DOMAIN-CONTAINING PROTEIN-RELATED"/>
    <property type="match status" value="1"/>
</dbReference>
<dbReference type="OrthoDB" id="8195376at2759"/>
<accession>A0A8S4RTF4</accession>
<comment type="caution">
    <text evidence="1">The sequence shown here is derived from an EMBL/GenBank/DDBJ whole genome shotgun (WGS) entry which is preliminary data.</text>
</comment>